<evidence type="ECO:0000256" key="1">
    <source>
        <dbReference type="ARBA" id="ARBA00022723"/>
    </source>
</evidence>
<feature type="compositionally biased region" description="Basic and acidic residues" evidence="4">
    <location>
        <begin position="554"/>
        <end position="572"/>
    </location>
</feature>
<dbReference type="Gene3D" id="3.30.40.10">
    <property type="entry name" value="Zinc/RING finger domain, C3HC4 (zinc finger)"/>
    <property type="match status" value="1"/>
</dbReference>
<organism evidence="6 7">
    <name type="scientific">Cryptococcus depauperatus CBS 7841</name>
    <dbReference type="NCBI Taxonomy" id="1295531"/>
    <lineage>
        <taxon>Eukaryota</taxon>
        <taxon>Fungi</taxon>
        <taxon>Dikarya</taxon>
        <taxon>Basidiomycota</taxon>
        <taxon>Agaricomycotina</taxon>
        <taxon>Tremellomycetes</taxon>
        <taxon>Tremellales</taxon>
        <taxon>Cryptococcaceae</taxon>
        <taxon>Cryptococcus</taxon>
    </lineage>
</organism>
<reference evidence="6" key="2">
    <citation type="journal article" date="2022" name="Elife">
        <title>Obligate sexual reproduction of a homothallic fungus closely related to the Cryptococcus pathogenic species complex.</title>
        <authorList>
            <person name="Passer A.R."/>
            <person name="Clancey S.A."/>
            <person name="Shea T."/>
            <person name="David-Palma M."/>
            <person name="Averette A.F."/>
            <person name="Boekhout T."/>
            <person name="Porcel B.M."/>
            <person name="Nowrousian M."/>
            <person name="Cuomo C.A."/>
            <person name="Sun S."/>
            <person name="Heitman J."/>
            <person name="Coelho M.A."/>
        </authorList>
    </citation>
    <scope>NUCLEOTIDE SEQUENCE</scope>
    <source>
        <strain evidence="6">CBS 7841</strain>
    </source>
</reference>
<keyword evidence="7" id="KW-1185">Reference proteome</keyword>
<protein>
    <recommendedName>
        <fullName evidence="5">Zinc finger PHD-type domain-containing protein</fullName>
    </recommendedName>
</protein>
<dbReference type="PANTHER" id="PTHR47793:SF1">
    <property type="entry name" value="HISTONE DEACETYLASE COMPLEX SUBUNIT CTI6"/>
    <property type="match status" value="1"/>
</dbReference>
<feature type="compositionally biased region" description="Basic and acidic residues" evidence="4">
    <location>
        <begin position="163"/>
        <end position="187"/>
    </location>
</feature>
<dbReference type="SMART" id="SM00249">
    <property type="entry name" value="PHD"/>
    <property type="match status" value="1"/>
</dbReference>
<dbReference type="CDD" id="cd15550">
    <property type="entry name" value="PHD_MLL5"/>
    <property type="match status" value="1"/>
</dbReference>
<evidence type="ECO:0000313" key="6">
    <source>
        <dbReference type="EMBL" id="WVN85123.1"/>
    </source>
</evidence>
<dbReference type="InterPro" id="IPR013083">
    <property type="entry name" value="Znf_RING/FYVE/PHD"/>
</dbReference>
<dbReference type="AlphaFoldDB" id="A0AAJ8LXG7"/>
<dbReference type="GO" id="GO:0033698">
    <property type="term" value="C:Rpd3L complex"/>
    <property type="evidence" value="ECO:0007669"/>
    <property type="project" value="TreeGrafter"/>
</dbReference>
<name>A0AAJ8LXG7_9TREE</name>
<feature type="compositionally biased region" description="Polar residues" evidence="4">
    <location>
        <begin position="120"/>
        <end position="149"/>
    </location>
</feature>
<dbReference type="Pfam" id="PF20826">
    <property type="entry name" value="PHD_5"/>
    <property type="match status" value="1"/>
</dbReference>
<feature type="compositionally biased region" description="Pro residues" evidence="4">
    <location>
        <begin position="56"/>
        <end position="70"/>
    </location>
</feature>
<keyword evidence="1" id="KW-0479">Metal-binding</keyword>
<proteinExistence type="predicted"/>
<feature type="compositionally biased region" description="Acidic residues" evidence="4">
    <location>
        <begin position="339"/>
        <end position="361"/>
    </location>
</feature>
<dbReference type="InterPro" id="IPR053051">
    <property type="entry name" value="HDAC_complex_subunit"/>
</dbReference>
<feature type="region of interest" description="Disordered" evidence="4">
    <location>
        <begin position="276"/>
        <end position="362"/>
    </location>
</feature>
<evidence type="ECO:0000256" key="2">
    <source>
        <dbReference type="ARBA" id="ARBA00022771"/>
    </source>
</evidence>
<dbReference type="KEGG" id="cdep:91084481"/>
<reference evidence="6" key="3">
    <citation type="submission" date="2024-01" db="EMBL/GenBank/DDBJ databases">
        <authorList>
            <person name="Coelho M.A."/>
            <person name="David-Palma M."/>
            <person name="Shea T."/>
            <person name="Sun S."/>
            <person name="Cuomo C.A."/>
            <person name="Heitman J."/>
        </authorList>
    </citation>
    <scope>NUCLEOTIDE SEQUENCE</scope>
    <source>
        <strain evidence="6">CBS 7841</strain>
    </source>
</reference>
<feature type="region of interest" description="Disordered" evidence="4">
    <location>
        <begin position="1"/>
        <end position="244"/>
    </location>
</feature>
<feature type="region of interest" description="Disordered" evidence="4">
    <location>
        <begin position="425"/>
        <end position="663"/>
    </location>
</feature>
<feature type="region of interest" description="Disordered" evidence="4">
    <location>
        <begin position="834"/>
        <end position="876"/>
    </location>
</feature>
<dbReference type="InterPro" id="IPR001965">
    <property type="entry name" value="Znf_PHD"/>
</dbReference>
<dbReference type="PROSITE" id="PS01359">
    <property type="entry name" value="ZF_PHD_1"/>
    <property type="match status" value="1"/>
</dbReference>
<dbReference type="GO" id="GO:0070210">
    <property type="term" value="C:Rpd3L-Expanded complex"/>
    <property type="evidence" value="ECO:0007669"/>
    <property type="project" value="TreeGrafter"/>
</dbReference>
<dbReference type="GO" id="GO:0061186">
    <property type="term" value="P:negative regulation of silent mating-type cassette heterochromatin formation"/>
    <property type="evidence" value="ECO:0007669"/>
    <property type="project" value="TreeGrafter"/>
</dbReference>
<dbReference type="SUPFAM" id="SSF57903">
    <property type="entry name" value="FYVE/PHD zinc finger"/>
    <property type="match status" value="1"/>
</dbReference>
<dbReference type="GO" id="GO:0061188">
    <property type="term" value="P:negative regulation of rDNA heterochromatin formation"/>
    <property type="evidence" value="ECO:0007669"/>
    <property type="project" value="TreeGrafter"/>
</dbReference>
<evidence type="ECO:0000256" key="4">
    <source>
        <dbReference type="SAM" id="MobiDB-lite"/>
    </source>
</evidence>
<feature type="compositionally biased region" description="Basic and acidic residues" evidence="4">
    <location>
        <begin position="437"/>
        <end position="446"/>
    </location>
</feature>
<gene>
    <name evidence="6" type="ORF">L203_100265</name>
</gene>
<feature type="compositionally biased region" description="Basic and acidic residues" evidence="4">
    <location>
        <begin position="302"/>
        <end position="338"/>
    </location>
</feature>
<feature type="compositionally biased region" description="Polar residues" evidence="4">
    <location>
        <begin position="276"/>
        <end position="295"/>
    </location>
</feature>
<keyword evidence="2" id="KW-0863">Zinc-finger</keyword>
<dbReference type="Proteomes" id="UP000094043">
    <property type="component" value="Chromosome 1"/>
</dbReference>
<feature type="domain" description="Zinc finger PHD-type" evidence="5">
    <location>
        <begin position="365"/>
        <end position="410"/>
    </location>
</feature>
<dbReference type="InterPro" id="IPR011011">
    <property type="entry name" value="Znf_FYVE_PHD"/>
</dbReference>
<reference evidence="6" key="1">
    <citation type="submission" date="2016-06" db="EMBL/GenBank/DDBJ databases">
        <authorList>
            <person name="Cuomo C."/>
            <person name="Litvintseva A."/>
            <person name="Heitman J."/>
            <person name="Chen Y."/>
            <person name="Sun S."/>
            <person name="Springer D."/>
            <person name="Dromer F."/>
            <person name="Young S."/>
            <person name="Zeng Q."/>
            <person name="Chapman S."/>
            <person name="Gujja S."/>
            <person name="Saif S."/>
            <person name="Birren B."/>
        </authorList>
    </citation>
    <scope>NUCLEOTIDE SEQUENCE</scope>
    <source>
        <strain evidence="6">CBS 7841</strain>
    </source>
</reference>
<dbReference type="InterPro" id="IPR019786">
    <property type="entry name" value="Zinc_finger_PHD-type_CS"/>
</dbReference>
<accession>A0AAJ8LXG7</accession>
<feature type="compositionally biased region" description="Polar residues" evidence="4">
    <location>
        <begin position="620"/>
        <end position="630"/>
    </location>
</feature>
<dbReference type="PANTHER" id="PTHR47793">
    <property type="entry name" value="HISTONE DEACETYLASE COMPLEX SUBUNIT CTI6"/>
    <property type="match status" value="1"/>
</dbReference>
<feature type="compositionally biased region" description="Basic and acidic residues" evidence="4">
    <location>
        <begin position="212"/>
        <end position="226"/>
    </location>
</feature>
<evidence type="ECO:0000259" key="5">
    <source>
        <dbReference type="SMART" id="SM00249"/>
    </source>
</evidence>
<evidence type="ECO:0000256" key="3">
    <source>
        <dbReference type="ARBA" id="ARBA00022833"/>
    </source>
</evidence>
<dbReference type="GO" id="GO:0008270">
    <property type="term" value="F:zinc ion binding"/>
    <property type="evidence" value="ECO:0007669"/>
    <property type="project" value="UniProtKB-KW"/>
</dbReference>
<feature type="compositionally biased region" description="Acidic residues" evidence="4">
    <location>
        <begin position="573"/>
        <end position="582"/>
    </location>
</feature>
<evidence type="ECO:0000313" key="7">
    <source>
        <dbReference type="Proteomes" id="UP000094043"/>
    </source>
</evidence>
<keyword evidence="3" id="KW-0862">Zinc</keyword>
<dbReference type="RefSeq" id="XP_066065824.1">
    <property type="nucleotide sequence ID" value="XM_066209727.1"/>
</dbReference>
<dbReference type="EMBL" id="CP143784">
    <property type="protein sequence ID" value="WVN85123.1"/>
    <property type="molecule type" value="Genomic_DNA"/>
</dbReference>
<sequence length="1018" mass="113140">MSARRRPSSTSTATARSFRENSAFKIFRSPSVGNATSKMDEDEDDMPRRNTRHRNPLPPTTGPLFPPLPPKHLKNKDSSVESIHSPIAQHPSESKLDEDNGSPGGNQKEPSELDVALDQPTATTLLVSATKENSTRNNTQLPSGSNAFSTPPPLTSEDANTDVDSKMSGHGVEDMPEHGIDESKEPDGLQGKGEEEEDWESYRKQRAVRGFGQKDHDVKQERDVKPKANAPEMNGYSGEEEDQLNTEEFEVVERFTPTQTHHGKVIPRAISIVSASAGNTPASTGSASEPSRSVSRQGRRRRGEEQLLLDDHLLPVEIRRTAQKEQKTDVEEEGKVEQEDGEDEQEGELEDDDDGEGEDSNDVTRCVCKREDIDVMMIQCDHCNVWQHGECMGIWGDEEAPDEYFCEECKPERHQALKKWLRSRGRNAGPFVPPTPEKLEQLHSTRDINPPTQSKRWSDFSAVDLPQPNPPARSHHKKEKEPLPNSVEPTDNRWTRGRQSSTREKPPSSGGLSRKGSGKRSKKSENGNGSEDESSPAPSSYHTKKRSTMNSRDSAYEEAVKAAVEASKKEAVDNEDEVDESQEDGKDEGRGGKRRRTDQEEEDKEKLRKGKRRKEEQSEIETSQIGPSSSKPKHPNQYTYRPKPPSVTGFPASPSRRPAGATPIPVVPLHHDHGTRRAGALANAPTVFHPLSEESANQLSWCLPDYLQHFADILPGLTPSALEVPVNRELSHLHKNFFFAQRYGPFPEDRDGNGKLVLPEEQGGREILGYQTTQLEPPTRIRYPPKRVSGSDMRKRVRAVLEYVGKMQVDEGKRLKRAKVVGIKATPAHIIKQRETGRKEREMREIAQQEEANGHHDSPMAEHEPCTELDVSMPEPTQPRSFQLMAELTKRLIAFQEAFSNNGFTTFENGHNGSVPPTPTIPNASSVPVTPSFPSFSAADKFRSHPPPRLAESLVAQASESVGTSDSTNGDVNEMTTTKDIGIGRGVEVYRAGIVNKVVTMSDTEREVAQKVEQIIQG</sequence>
<dbReference type="GeneID" id="91084481"/>
<feature type="compositionally biased region" description="Basic and acidic residues" evidence="4">
    <location>
        <begin position="834"/>
        <end position="866"/>
    </location>
</feature>